<evidence type="ECO:0000313" key="3">
    <source>
        <dbReference type="EMBL" id="KAF0688267.1"/>
    </source>
</evidence>
<evidence type="ECO:0000313" key="5">
    <source>
        <dbReference type="Proteomes" id="UP000332933"/>
    </source>
</evidence>
<dbReference type="InterPro" id="IPR005607">
    <property type="entry name" value="BSD_dom"/>
</dbReference>
<evidence type="ECO:0000256" key="1">
    <source>
        <dbReference type="SAM" id="MobiDB-lite"/>
    </source>
</evidence>
<sequence length="370" mass="39785">MASSFNFYSLVSAVKDSSTKALATLSSDLKEFSSTVQGDVAEAAKEVKKKVEATIADRAEQTDKKEGDEDVKGTAAAKADSKHDVNDEMVLGEKGLAIKASLFAFGSRLESVGTKFFTTADEFLGSWVADKPQANPPLEELSSGRRFRLLALQEASETYLERPADFETYQKWKRNLSSEDFDVLQAEVLEHYPAVKEKLTALVPGALDADSFWGHYLYKASLLAAQEQRGALLLEKVGDDDEVLSWDLDSPTHADEPKDVTTTAGTVIVSSPSHARIRRADATTKTIPAPGRSDSGEASPKTDTPEEGWVDVSEKKTPAVTATVGAAADDDDDLNWGDDDVVLPTTTAATPAADSSAAVAVSTDDWGQWE</sequence>
<organism evidence="4 5">
    <name type="scientific">Aphanomyces stellatus</name>
    <dbReference type="NCBI Taxonomy" id="120398"/>
    <lineage>
        <taxon>Eukaryota</taxon>
        <taxon>Sar</taxon>
        <taxon>Stramenopiles</taxon>
        <taxon>Oomycota</taxon>
        <taxon>Saprolegniomycetes</taxon>
        <taxon>Saprolegniales</taxon>
        <taxon>Verrucalvaceae</taxon>
        <taxon>Aphanomyces</taxon>
    </lineage>
</organism>
<feature type="compositionally biased region" description="Low complexity" evidence="1">
    <location>
        <begin position="342"/>
        <end position="370"/>
    </location>
</feature>
<dbReference type="SUPFAM" id="SSF140383">
    <property type="entry name" value="BSD domain-like"/>
    <property type="match status" value="1"/>
</dbReference>
<dbReference type="EMBL" id="VJMH01006742">
    <property type="protein sequence ID" value="KAF0688267.1"/>
    <property type="molecule type" value="Genomic_DNA"/>
</dbReference>
<dbReference type="PROSITE" id="PS50858">
    <property type="entry name" value="BSD"/>
    <property type="match status" value="1"/>
</dbReference>
<dbReference type="InterPro" id="IPR035925">
    <property type="entry name" value="BSD_dom_sf"/>
</dbReference>
<accession>A0A485LEF8</accession>
<dbReference type="EMBL" id="CAADRA010006765">
    <property type="protein sequence ID" value="VFT96832.1"/>
    <property type="molecule type" value="Genomic_DNA"/>
</dbReference>
<feature type="compositionally biased region" description="Basic and acidic residues" evidence="1">
    <location>
        <begin position="59"/>
        <end position="72"/>
    </location>
</feature>
<dbReference type="OrthoDB" id="73788at2759"/>
<dbReference type="AlphaFoldDB" id="A0A485LEF8"/>
<protein>
    <submittedName>
        <fullName evidence="4">Aste57867_20137 protein</fullName>
    </submittedName>
</protein>
<dbReference type="InterPro" id="IPR051494">
    <property type="entry name" value="BSD_domain-containing"/>
</dbReference>
<reference evidence="4 5" key="1">
    <citation type="submission" date="2019-03" db="EMBL/GenBank/DDBJ databases">
        <authorList>
            <person name="Gaulin E."/>
            <person name="Dumas B."/>
        </authorList>
    </citation>
    <scope>NUCLEOTIDE SEQUENCE [LARGE SCALE GENOMIC DNA]</scope>
    <source>
        <strain evidence="4">CBS 568.67</strain>
    </source>
</reference>
<evidence type="ECO:0000313" key="4">
    <source>
        <dbReference type="EMBL" id="VFT96832.1"/>
    </source>
</evidence>
<dbReference type="Proteomes" id="UP000332933">
    <property type="component" value="Unassembled WGS sequence"/>
</dbReference>
<feature type="region of interest" description="Disordered" evidence="1">
    <location>
        <begin position="271"/>
        <end position="370"/>
    </location>
</feature>
<reference evidence="3" key="2">
    <citation type="submission" date="2019-06" db="EMBL/GenBank/DDBJ databases">
        <title>Genomics analysis of Aphanomyces spp. identifies a new class of oomycete effector associated with host adaptation.</title>
        <authorList>
            <person name="Gaulin E."/>
        </authorList>
    </citation>
    <scope>NUCLEOTIDE SEQUENCE</scope>
    <source>
        <strain evidence="3">CBS 578.67</strain>
    </source>
</reference>
<feature type="domain" description="BSD" evidence="2">
    <location>
        <begin position="182"/>
        <end position="224"/>
    </location>
</feature>
<dbReference type="Pfam" id="PF03909">
    <property type="entry name" value="BSD"/>
    <property type="match status" value="1"/>
</dbReference>
<dbReference type="GO" id="GO:0005737">
    <property type="term" value="C:cytoplasm"/>
    <property type="evidence" value="ECO:0007669"/>
    <property type="project" value="TreeGrafter"/>
</dbReference>
<evidence type="ECO:0000259" key="2">
    <source>
        <dbReference type="PROSITE" id="PS50858"/>
    </source>
</evidence>
<dbReference type="Gene3D" id="1.10.3970.10">
    <property type="entry name" value="BSD domain"/>
    <property type="match status" value="1"/>
</dbReference>
<dbReference type="PANTHER" id="PTHR16019:SF5">
    <property type="entry name" value="BSD DOMAIN-CONTAINING PROTEIN 1"/>
    <property type="match status" value="1"/>
</dbReference>
<dbReference type="PANTHER" id="PTHR16019">
    <property type="entry name" value="SYNAPSE-ASSOCIATED PROTEIN"/>
    <property type="match status" value="1"/>
</dbReference>
<feature type="compositionally biased region" description="Acidic residues" evidence="1">
    <location>
        <begin position="328"/>
        <end position="341"/>
    </location>
</feature>
<keyword evidence="5" id="KW-1185">Reference proteome</keyword>
<proteinExistence type="predicted"/>
<name>A0A485LEF8_9STRA</name>
<feature type="region of interest" description="Disordered" evidence="1">
    <location>
        <begin position="59"/>
        <end position="79"/>
    </location>
</feature>
<gene>
    <name evidence="4" type="primary">Aste57867_20137</name>
    <name evidence="3" type="ORF">As57867_020071</name>
    <name evidence="4" type="ORF">ASTE57867_20137</name>
</gene>